<keyword evidence="3 4" id="KW-1015">Disulfide bond</keyword>
<accession>A0A091PAH6</accession>
<sequence>MDLKVICALSVILIVSLSTFAEGKMLPTKCQCKMAPSERKNCGYPGISLAECSKAGCCFNDSVAGVPWCFAPKPKKVKKVCPNNPHARANCGFPGISAEACERKGCCFKAQPAGVPWCFYPHMVEE</sequence>
<dbReference type="PROSITE" id="PS51448">
    <property type="entry name" value="P_TREFOIL_2"/>
    <property type="match status" value="2"/>
</dbReference>
<dbReference type="SMART" id="SM00018">
    <property type="entry name" value="PD"/>
    <property type="match status" value="2"/>
</dbReference>
<protein>
    <submittedName>
        <fullName evidence="7">Trefoil factor 2</fullName>
    </submittedName>
</protein>
<comment type="caution">
    <text evidence="4">Lacks conserved residue(s) required for the propagation of feature annotation.</text>
</comment>
<organism evidence="7 8">
    <name type="scientific">Haliaeetus albicilla</name>
    <name type="common">White-tailed sea-eagle</name>
    <name type="synonym">Falco albicilla</name>
    <dbReference type="NCBI Taxonomy" id="8969"/>
    <lineage>
        <taxon>Eukaryota</taxon>
        <taxon>Metazoa</taxon>
        <taxon>Chordata</taxon>
        <taxon>Craniata</taxon>
        <taxon>Vertebrata</taxon>
        <taxon>Euteleostomi</taxon>
        <taxon>Archelosauria</taxon>
        <taxon>Archosauria</taxon>
        <taxon>Dinosauria</taxon>
        <taxon>Saurischia</taxon>
        <taxon>Theropoda</taxon>
        <taxon>Coelurosauria</taxon>
        <taxon>Aves</taxon>
        <taxon>Neognathae</taxon>
        <taxon>Neoaves</taxon>
        <taxon>Telluraves</taxon>
        <taxon>Accipitrimorphae</taxon>
        <taxon>Accipitriformes</taxon>
        <taxon>Accipitridae</taxon>
        <taxon>Accipitrinae</taxon>
        <taxon>Haliaeetus</taxon>
    </lineage>
</organism>
<feature type="disulfide bond" evidence="4">
    <location>
        <begin position="101"/>
        <end position="118"/>
    </location>
</feature>
<dbReference type="PANTHER" id="PTHR13826">
    <property type="entry name" value="INTESTINAL TREFOIL FACTOR-RELATED"/>
    <property type="match status" value="1"/>
</dbReference>
<feature type="disulfide bond" evidence="4">
    <location>
        <begin position="42"/>
        <end position="57"/>
    </location>
</feature>
<dbReference type="PROSITE" id="PS00025">
    <property type="entry name" value="P_TREFOIL_1"/>
    <property type="match status" value="2"/>
</dbReference>
<gene>
    <name evidence="7" type="ORF">N329_07943</name>
</gene>
<comment type="subcellular location">
    <subcellularLocation>
        <location evidence="1">Secreted</location>
    </subcellularLocation>
</comment>
<feature type="domain" description="P-type" evidence="6">
    <location>
        <begin position="79"/>
        <end position="122"/>
    </location>
</feature>
<dbReference type="InterPro" id="IPR017994">
    <property type="entry name" value="P_trefoil_chordata"/>
</dbReference>
<dbReference type="GO" id="GO:0030277">
    <property type="term" value="P:maintenance of gastrointestinal epithelium"/>
    <property type="evidence" value="ECO:0007669"/>
    <property type="project" value="TreeGrafter"/>
</dbReference>
<dbReference type="PANTHER" id="PTHR13826:SF14">
    <property type="entry name" value="TREFOIL FACTOR 2"/>
    <property type="match status" value="1"/>
</dbReference>
<dbReference type="GO" id="GO:0005615">
    <property type="term" value="C:extracellular space"/>
    <property type="evidence" value="ECO:0007669"/>
    <property type="project" value="TreeGrafter"/>
</dbReference>
<feature type="disulfide bond" evidence="4">
    <location>
        <begin position="91"/>
        <end position="106"/>
    </location>
</feature>
<dbReference type="CDD" id="cd00111">
    <property type="entry name" value="Trefoil"/>
    <property type="match status" value="2"/>
</dbReference>
<dbReference type="PRINTS" id="PR00680">
    <property type="entry name" value="PTREFOIL"/>
</dbReference>
<reference evidence="7 8" key="1">
    <citation type="submission" date="2014-04" db="EMBL/GenBank/DDBJ databases">
        <title>Genome evolution of avian class.</title>
        <authorList>
            <person name="Zhang G."/>
            <person name="Li C."/>
        </authorList>
    </citation>
    <scope>NUCLEOTIDE SEQUENCE [LARGE SCALE GENOMIC DNA]</scope>
    <source>
        <strain evidence="7">BGI_N329</strain>
    </source>
</reference>
<dbReference type="AlphaFoldDB" id="A0A091PAH6"/>
<dbReference type="Gene3D" id="4.10.110.10">
    <property type="entry name" value="Spasmolytic Protein, domain 1"/>
    <property type="match status" value="2"/>
</dbReference>
<name>A0A091PAH6_HALAL</name>
<dbReference type="Pfam" id="PF00088">
    <property type="entry name" value="Trefoil"/>
    <property type="match status" value="2"/>
</dbReference>
<evidence type="ECO:0000256" key="2">
    <source>
        <dbReference type="ARBA" id="ARBA00022525"/>
    </source>
</evidence>
<feature type="signal peptide" evidence="5">
    <location>
        <begin position="1"/>
        <end position="23"/>
    </location>
</feature>
<feature type="domain" description="P-type" evidence="6">
    <location>
        <begin position="28"/>
        <end position="73"/>
    </location>
</feature>
<dbReference type="FunFam" id="4.10.110.10:FF:000006">
    <property type="entry name" value="Trefoil factor 1"/>
    <property type="match status" value="2"/>
</dbReference>
<dbReference type="Proteomes" id="UP000054379">
    <property type="component" value="Unassembled WGS sequence"/>
</dbReference>
<keyword evidence="2" id="KW-0964">Secreted</keyword>
<dbReference type="InterPro" id="IPR044913">
    <property type="entry name" value="P_trefoil_dom_sf"/>
</dbReference>
<proteinExistence type="predicted"/>
<evidence type="ECO:0000256" key="3">
    <source>
        <dbReference type="ARBA" id="ARBA00023157"/>
    </source>
</evidence>
<dbReference type="SUPFAM" id="SSF57492">
    <property type="entry name" value="Trefoil"/>
    <property type="match status" value="2"/>
</dbReference>
<dbReference type="InterPro" id="IPR017957">
    <property type="entry name" value="P_trefoil_CS"/>
</dbReference>
<feature type="disulfide bond" evidence="4">
    <location>
        <begin position="52"/>
        <end position="69"/>
    </location>
</feature>
<dbReference type="EMBL" id="KK655967">
    <property type="protein sequence ID" value="KFQ04932.1"/>
    <property type="molecule type" value="Genomic_DNA"/>
</dbReference>
<evidence type="ECO:0000313" key="7">
    <source>
        <dbReference type="EMBL" id="KFQ04932.1"/>
    </source>
</evidence>
<feature type="non-terminal residue" evidence="7">
    <location>
        <position position="126"/>
    </location>
</feature>
<evidence type="ECO:0000256" key="1">
    <source>
        <dbReference type="ARBA" id="ARBA00004613"/>
    </source>
</evidence>
<feature type="chain" id="PRO_5001879659" evidence="5">
    <location>
        <begin position="24"/>
        <end position="126"/>
    </location>
</feature>
<evidence type="ECO:0000313" key="8">
    <source>
        <dbReference type="Proteomes" id="UP000054379"/>
    </source>
</evidence>
<dbReference type="InterPro" id="IPR000519">
    <property type="entry name" value="P_trefoil_dom"/>
</dbReference>
<keyword evidence="5" id="KW-0732">Signal</keyword>
<evidence type="ECO:0000256" key="5">
    <source>
        <dbReference type="SAM" id="SignalP"/>
    </source>
</evidence>
<evidence type="ECO:0000259" key="6">
    <source>
        <dbReference type="PROSITE" id="PS51448"/>
    </source>
</evidence>
<feature type="disulfide bond" evidence="4">
    <location>
        <begin position="81"/>
        <end position="107"/>
    </location>
</feature>
<evidence type="ECO:0000256" key="4">
    <source>
        <dbReference type="PROSITE-ProRule" id="PRU00779"/>
    </source>
</evidence>